<comment type="caution">
    <text evidence="1">The sequence shown here is derived from an EMBL/GenBank/DDBJ whole genome shotgun (WGS) entry which is preliminary data.</text>
</comment>
<reference evidence="1" key="1">
    <citation type="submission" date="2021-02" db="EMBL/GenBank/DDBJ databases">
        <authorList>
            <person name="Nowell W R."/>
        </authorList>
    </citation>
    <scope>NUCLEOTIDE SEQUENCE</scope>
</reference>
<evidence type="ECO:0000313" key="2">
    <source>
        <dbReference type="Proteomes" id="UP000681967"/>
    </source>
</evidence>
<dbReference type="EMBL" id="CAJOBH010044498">
    <property type="protein sequence ID" value="CAF4346947.1"/>
    <property type="molecule type" value="Genomic_DNA"/>
</dbReference>
<accession>A0A8S2UIK7</accession>
<organism evidence="1 2">
    <name type="scientific">Rotaria magnacalcarata</name>
    <dbReference type="NCBI Taxonomy" id="392030"/>
    <lineage>
        <taxon>Eukaryota</taxon>
        <taxon>Metazoa</taxon>
        <taxon>Spiralia</taxon>
        <taxon>Gnathifera</taxon>
        <taxon>Rotifera</taxon>
        <taxon>Eurotatoria</taxon>
        <taxon>Bdelloidea</taxon>
        <taxon>Philodinida</taxon>
        <taxon>Philodinidae</taxon>
        <taxon>Rotaria</taxon>
    </lineage>
</organism>
<protein>
    <submittedName>
        <fullName evidence="1">Uncharacterized protein</fullName>
    </submittedName>
</protein>
<dbReference type="AlphaFoldDB" id="A0A8S2UIK7"/>
<name>A0A8S2UIK7_9BILA</name>
<sequence>KYRLNDLTINYLGYYTDNGAYYYYNTEPQMNYEQTIIKIKENLTIPIHYLQLDSWWYYKGLGDGVKQWIARPDIFPSGLEGLNEK</sequence>
<proteinExistence type="predicted"/>
<evidence type="ECO:0000313" key="1">
    <source>
        <dbReference type="EMBL" id="CAF4346947.1"/>
    </source>
</evidence>
<dbReference type="SUPFAM" id="SSF51445">
    <property type="entry name" value="(Trans)glycosidases"/>
    <property type="match status" value="1"/>
</dbReference>
<gene>
    <name evidence="1" type="ORF">BYL167_LOCUS29338</name>
</gene>
<feature type="non-terminal residue" evidence="1">
    <location>
        <position position="85"/>
    </location>
</feature>
<dbReference type="InterPro" id="IPR017853">
    <property type="entry name" value="GH"/>
</dbReference>
<feature type="non-terminal residue" evidence="1">
    <location>
        <position position="1"/>
    </location>
</feature>
<dbReference type="Proteomes" id="UP000681967">
    <property type="component" value="Unassembled WGS sequence"/>
</dbReference>